<dbReference type="InterPro" id="IPR036477">
    <property type="entry name" value="Formyl_transf_N_sf"/>
</dbReference>
<dbReference type="EC" id="2.1.2.9" evidence="1"/>
<sequence>MNIVFMGTPEFSVPTLDILIKKKFNILKVYTQPPKKSKRGQKVNSTPIEEFCKKNKINFRNPSSLDEELENFKKLSPDIVVVVAYGQIIPNFFLNIAKLGFINIHASLLPKWRGAAPIQRAIINGDKKIGISIMKIEEKLDSGPVLVSKEFEL</sequence>
<dbReference type="GO" id="GO:0004479">
    <property type="term" value="F:methionyl-tRNA formyltransferase activity"/>
    <property type="evidence" value="ECO:0007669"/>
    <property type="project" value="UniProtKB-EC"/>
</dbReference>
<reference evidence="3" key="1">
    <citation type="submission" date="2018-05" db="EMBL/GenBank/DDBJ databases">
        <authorList>
            <person name="Lanie J.A."/>
            <person name="Ng W.-L."/>
            <person name="Kazmierczak K.M."/>
            <person name="Andrzejewski T.M."/>
            <person name="Davidsen T.M."/>
            <person name="Wayne K.J."/>
            <person name="Tettelin H."/>
            <person name="Glass J.I."/>
            <person name="Rusch D."/>
            <person name="Podicherti R."/>
            <person name="Tsui H.-C.T."/>
            <person name="Winkler M.E."/>
        </authorList>
    </citation>
    <scope>NUCLEOTIDE SEQUENCE</scope>
</reference>
<dbReference type="GO" id="GO:0005829">
    <property type="term" value="C:cytosol"/>
    <property type="evidence" value="ECO:0007669"/>
    <property type="project" value="TreeGrafter"/>
</dbReference>
<dbReference type="InterPro" id="IPR041711">
    <property type="entry name" value="Met-tRNA-FMT_N"/>
</dbReference>
<organism evidence="3">
    <name type="scientific">marine metagenome</name>
    <dbReference type="NCBI Taxonomy" id="408172"/>
    <lineage>
        <taxon>unclassified sequences</taxon>
        <taxon>metagenomes</taxon>
        <taxon>ecological metagenomes</taxon>
    </lineage>
</organism>
<dbReference type="PANTHER" id="PTHR11138">
    <property type="entry name" value="METHIONYL-TRNA FORMYLTRANSFERASE"/>
    <property type="match status" value="1"/>
</dbReference>
<evidence type="ECO:0000259" key="2">
    <source>
        <dbReference type="Pfam" id="PF00551"/>
    </source>
</evidence>
<name>A0A382XCY5_9ZZZZ</name>
<dbReference type="PANTHER" id="PTHR11138:SF5">
    <property type="entry name" value="METHIONYL-TRNA FORMYLTRANSFERASE, MITOCHONDRIAL"/>
    <property type="match status" value="1"/>
</dbReference>
<dbReference type="Gene3D" id="3.40.50.12230">
    <property type="match status" value="1"/>
</dbReference>
<protein>
    <recommendedName>
        <fullName evidence="1">methionyl-tRNA formyltransferase</fullName>
        <ecNumber evidence="1">2.1.2.9</ecNumber>
    </recommendedName>
</protein>
<dbReference type="SUPFAM" id="SSF53328">
    <property type="entry name" value="Formyltransferase"/>
    <property type="match status" value="1"/>
</dbReference>
<dbReference type="InterPro" id="IPR002376">
    <property type="entry name" value="Formyl_transf_N"/>
</dbReference>
<feature type="domain" description="Formyl transferase N-terminal" evidence="2">
    <location>
        <begin position="1"/>
        <end position="152"/>
    </location>
</feature>
<dbReference type="CDD" id="cd08646">
    <property type="entry name" value="FMT_core_Met-tRNA-FMT_N"/>
    <property type="match status" value="1"/>
</dbReference>
<proteinExistence type="predicted"/>
<evidence type="ECO:0000313" key="3">
    <source>
        <dbReference type="EMBL" id="SVD68211.1"/>
    </source>
</evidence>
<dbReference type="Pfam" id="PF00551">
    <property type="entry name" value="Formyl_trans_N"/>
    <property type="match status" value="1"/>
</dbReference>
<dbReference type="AlphaFoldDB" id="A0A382XCY5"/>
<accession>A0A382XCY5</accession>
<gene>
    <name evidence="3" type="ORF">METZ01_LOCUS421065</name>
</gene>
<feature type="non-terminal residue" evidence="3">
    <location>
        <position position="153"/>
    </location>
</feature>
<dbReference type="EMBL" id="UINC01166319">
    <property type="protein sequence ID" value="SVD68211.1"/>
    <property type="molecule type" value="Genomic_DNA"/>
</dbReference>
<evidence type="ECO:0000256" key="1">
    <source>
        <dbReference type="ARBA" id="ARBA00012261"/>
    </source>
</evidence>